<evidence type="ECO:0000256" key="9">
    <source>
        <dbReference type="ARBA" id="ARBA00023212"/>
    </source>
</evidence>
<evidence type="ECO:0000256" key="1">
    <source>
        <dbReference type="ARBA" id="ARBA00004123"/>
    </source>
</evidence>
<evidence type="ECO:0000256" key="2">
    <source>
        <dbReference type="ARBA" id="ARBA00004611"/>
    </source>
</evidence>
<gene>
    <name evidence="16" type="ORF">B5V51_5168</name>
</gene>
<evidence type="ECO:0000256" key="8">
    <source>
        <dbReference type="ARBA" id="ARBA00023069"/>
    </source>
</evidence>
<evidence type="ECO:0000256" key="11">
    <source>
        <dbReference type="ARBA" id="ARBA00023254"/>
    </source>
</evidence>
<evidence type="ECO:0000256" key="6">
    <source>
        <dbReference type="ARBA" id="ARBA00022846"/>
    </source>
</evidence>
<dbReference type="GO" id="GO:0005634">
    <property type="term" value="C:nucleus"/>
    <property type="evidence" value="ECO:0007669"/>
    <property type="project" value="UniProtKB-SubCell"/>
</dbReference>
<evidence type="ECO:0000313" key="16">
    <source>
        <dbReference type="EMBL" id="PCG68495.1"/>
    </source>
</evidence>
<sequence>MEPRTELQRNALVEARRQELNVYQRALDIQWLNSRMEDGRMGRCLALIQREAEMEKDFQERTDHAAIVNARAERETRLGIEINKVRREEICQLLRRHYLRERDPSLKELAKKLQAGYVCRDIQQQILHNEYRRLQEKAEDMRSNNILLNALSDDKDAEDQEAKEKMQRTTQYCKELQQQLVNRQRQKQCQYEDSLIEKKMLEDIIRTMSDEDKRELQQKRDLTEKTRHEMKTFLQAREAWKQKQKEMVIIEERKIEEQNKMMADRQSAIVQERERRMKIKEEINEKMSAKILADEAARQERTNIIKLLQEQEYLEKNFQDDIAEQLKLEEVRRTTKDALAAQIEERKKAVRDRRMVEAQFRKETEDKIADDMRKEREEHQKRREKGKLYSQELLKQIQDNASRRKQDVKMEEDRAVYVWDCDRKWRQEVSKEREKMIQEHAPQLLGYLQAGVLQPSDLPAVRAGANTKPELKVLDIEGMAKSKRAHRRQEVSKEREKMIQEHAPQLLGYLQAGVLQPEDLPAVRAGANTKPELKVLDIEGMAKSKRAHRFAKCNAMCRTLREY</sequence>
<organism evidence="16">
    <name type="scientific">Heliothis virescens</name>
    <name type="common">Tobacco budworm moth</name>
    <dbReference type="NCBI Taxonomy" id="7102"/>
    <lineage>
        <taxon>Eukaryota</taxon>
        <taxon>Metazoa</taxon>
        <taxon>Ecdysozoa</taxon>
        <taxon>Arthropoda</taxon>
        <taxon>Hexapoda</taxon>
        <taxon>Insecta</taxon>
        <taxon>Pterygota</taxon>
        <taxon>Neoptera</taxon>
        <taxon>Endopterygota</taxon>
        <taxon>Lepidoptera</taxon>
        <taxon>Glossata</taxon>
        <taxon>Ditrysia</taxon>
        <taxon>Noctuoidea</taxon>
        <taxon>Noctuidae</taxon>
        <taxon>Heliothinae</taxon>
        <taxon>Heliothis</taxon>
    </lineage>
</organism>
<comment type="similarity">
    <text evidence="3">Belongs to the MNS1 family.</text>
</comment>
<evidence type="ECO:0000256" key="12">
    <source>
        <dbReference type="ARBA" id="ARBA00023273"/>
    </source>
</evidence>
<evidence type="ECO:0000256" key="5">
    <source>
        <dbReference type="ARBA" id="ARBA00022490"/>
    </source>
</evidence>
<evidence type="ECO:0000256" key="4">
    <source>
        <dbReference type="ARBA" id="ARBA00014813"/>
    </source>
</evidence>
<dbReference type="STRING" id="7102.A0A2A4J8V1"/>
<keyword evidence="5" id="KW-0963">Cytoplasm</keyword>
<feature type="coiled-coil region" evidence="14">
    <location>
        <begin position="124"/>
        <end position="179"/>
    </location>
</feature>
<dbReference type="Pfam" id="PF13868">
    <property type="entry name" value="TPH"/>
    <property type="match status" value="1"/>
</dbReference>
<protein>
    <recommendedName>
        <fullName evidence="4">Meiosis-specific nuclear structural protein 1</fullName>
    </recommendedName>
</protein>
<keyword evidence="6" id="KW-0282">Flagellum</keyword>
<keyword evidence="9" id="KW-0206">Cytoskeleton</keyword>
<comment type="subcellular location">
    <subcellularLocation>
        <location evidence="2">Cytoplasm</location>
        <location evidence="2">Cytoskeleton</location>
        <location evidence="2">Flagellum axoneme</location>
    </subcellularLocation>
    <subcellularLocation>
        <location evidence="1">Nucleus</location>
    </subcellularLocation>
</comment>
<evidence type="ECO:0000256" key="13">
    <source>
        <dbReference type="ARBA" id="ARBA00046114"/>
    </source>
</evidence>
<evidence type="ECO:0000259" key="15">
    <source>
        <dbReference type="Pfam" id="PF13868"/>
    </source>
</evidence>
<proteinExistence type="inferred from homology"/>
<evidence type="ECO:0000256" key="3">
    <source>
        <dbReference type="ARBA" id="ARBA00009158"/>
    </source>
</evidence>
<dbReference type="GO" id="GO:0031514">
    <property type="term" value="C:motile cilium"/>
    <property type="evidence" value="ECO:0007669"/>
    <property type="project" value="TreeGrafter"/>
</dbReference>
<dbReference type="GO" id="GO:0051321">
    <property type="term" value="P:meiotic cell cycle"/>
    <property type="evidence" value="ECO:0007669"/>
    <property type="project" value="UniProtKB-KW"/>
</dbReference>
<evidence type="ECO:0000256" key="10">
    <source>
        <dbReference type="ARBA" id="ARBA00023242"/>
    </source>
</evidence>
<dbReference type="PANTHER" id="PTHR19265">
    <property type="entry name" value="MEIOSIS-SPECIFIC NUCLEAR STRUCTURAL PROTEIN 1"/>
    <property type="match status" value="1"/>
</dbReference>
<dbReference type="InterPro" id="IPR026504">
    <property type="entry name" value="MNS1"/>
</dbReference>
<name>A0A2A4J8V1_HELVI</name>
<comment type="caution">
    <text evidence="16">The sequence shown here is derived from an EMBL/GenBank/DDBJ whole genome shotgun (WGS) entry which is preliminary data.</text>
</comment>
<reference evidence="16" key="1">
    <citation type="submission" date="2017-09" db="EMBL/GenBank/DDBJ databases">
        <title>Contemporary evolution of a Lepidopteran species, Heliothis virescens, in response to modern agricultural practices.</title>
        <authorList>
            <person name="Fritz M.L."/>
            <person name="Deyonke A.M."/>
            <person name="Papanicolaou A."/>
            <person name="Micinski S."/>
            <person name="Westbrook J."/>
            <person name="Gould F."/>
        </authorList>
    </citation>
    <scope>NUCLEOTIDE SEQUENCE [LARGE SCALE GENOMIC DNA]</scope>
    <source>
        <strain evidence="16">HvINT-</strain>
        <tissue evidence="16">Whole body</tissue>
    </source>
</reference>
<dbReference type="AlphaFoldDB" id="A0A2A4J8V1"/>
<feature type="domain" description="Trichohyalin-plectin-homology" evidence="15">
    <location>
        <begin position="99"/>
        <end position="449"/>
    </location>
</feature>
<dbReference type="GO" id="GO:0044782">
    <property type="term" value="P:cilium organization"/>
    <property type="evidence" value="ECO:0007669"/>
    <property type="project" value="TreeGrafter"/>
</dbReference>
<comment type="function">
    <text evidence="13">Microtubule inner protein (MIP) part of the dynein-decorated doublet microtubules (DMTs) in cilia axoneme, which is required for motile cilia beating. May play a role in the control of meiotic division and germ cell differentiation through regulation of pairing and recombination during meiosis. Required for sperm flagella assembly. May play a role in the assembly and function of the outer dynein arm-docking complex (ODA-DC). ODA-DC mediates outer dynein arms (ODA) binding onto the axonemal doublet microtubules.</text>
</comment>
<evidence type="ECO:0000256" key="14">
    <source>
        <dbReference type="SAM" id="Coils"/>
    </source>
</evidence>
<accession>A0A2A4J8V1</accession>
<keyword evidence="10" id="KW-0539">Nucleus</keyword>
<evidence type="ECO:0000256" key="7">
    <source>
        <dbReference type="ARBA" id="ARBA00023054"/>
    </source>
</evidence>
<keyword evidence="11" id="KW-0469">Meiosis</keyword>
<dbReference type="PANTHER" id="PTHR19265:SF0">
    <property type="entry name" value="MEIOSIS-SPECIFIC NUCLEAR STRUCTURAL PROTEIN 1"/>
    <property type="match status" value="1"/>
</dbReference>
<dbReference type="EMBL" id="NWSH01002337">
    <property type="protein sequence ID" value="PCG68495.1"/>
    <property type="molecule type" value="Genomic_DNA"/>
</dbReference>
<keyword evidence="12" id="KW-0966">Cell projection</keyword>
<dbReference type="InterPro" id="IPR043597">
    <property type="entry name" value="TPH_dom"/>
</dbReference>
<keyword evidence="7 14" id="KW-0175">Coiled coil</keyword>
<keyword evidence="8" id="KW-0969">Cilium</keyword>